<dbReference type="Proteomes" id="UP000095008">
    <property type="component" value="Unassembled WGS sequence"/>
</dbReference>
<organism evidence="1 2">
    <name type="scientific">Acidithiobacillus thiooxidans</name>
    <name type="common">Thiobacillus thiooxidans</name>
    <dbReference type="NCBI Taxonomy" id="930"/>
    <lineage>
        <taxon>Bacteria</taxon>
        <taxon>Pseudomonadati</taxon>
        <taxon>Pseudomonadota</taxon>
        <taxon>Acidithiobacillia</taxon>
        <taxon>Acidithiobacillales</taxon>
        <taxon>Acidithiobacillaceae</taxon>
        <taxon>Acidithiobacillus</taxon>
    </lineage>
</organism>
<evidence type="ECO:0000313" key="1">
    <source>
        <dbReference type="EMBL" id="OCX71907.1"/>
    </source>
</evidence>
<dbReference type="RefSeq" id="WP_010639313.1">
    <property type="nucleotide sequence ID" value="NZ_JABBDT010000004.1"/>
</dbReference>
<keyword evidence="2" id="KW-1185">Reference proteome</keyword>
<proteinExistence type="predicted"/>
<comment type="caution">
    <text evidence="1">The sequence shown here is derived from an EMBL/GenBank/DDBJ whole genome shotgun (WGS) entry which is preliminary data.</text>
</comment>
<gene>
    <name evidence="1" type="ORF">A6M23_10870</name>
</gene>
<dbReference type="AlphaFoldDB" id="A0A1C2J7K7"/>
<sequence length="103" mass="11261">MSRTDKWVASILALGIAGLLLGVLAFAAVSRIPVAHIYVNAAGARNIIVAGHRAVAAPDWPGAYRVTPRFTNPAFWSDATLYFRQGKVVTIPRQDIKLWVYRG</sequence>
<dbReference type="OrthoDB" id="5298061at2"/>
<reference evidence="1" key="1">
    <citation type="journal article" date="2016" name="Int. J. Mol. Sci.">
        <title>Comparative genomics of the extreme acidophile Acidithiobacillus thiooxidans reveals intraspecific divergence and niche adaptation.</title>
        <authorList>
            <person name="Zhang X."/>
            <person name="Feng X."/>
            <person name="Tao J."/>
            <person name="Ma L."/>
            <person name="Xiao Y."/>
            <person name="Liang Y."/>
            <person name="Liu X."/>
            <person name="Yin H."/>
        </authorList>
    </citation>
    <scope>NUCLEOTIDE SEQUENCE [LARGE SCALE GENOMIC DNA]</scope>
    <source>
        <strain evidence="1">DXS-W</strain>
    </source>
</reference>
<evidence type="ECO:0000313" key="2">
    <source>
        <dbReference type="Proteomes" id="UP000095008"/>
    </source>
</evidence>
<name>A0A1C2J7K7_ACITH</name>
<protein>
    <submittedName>
        <fullName evidence="1">Uncharacterized protein</fullName>
    </submittedName>
</protein>
<dbReference type="EMBL" id="LWRY01000121">
    <property type="protein sequence ID" value="OCX71907.1"/>
    <property type="molecule type" value="Genomic_DNA"/>
</dbReference>
<accession>A0A1C2J7K7</accession>